<evidence type="ECO:0000313" key="1">
    <source>
        <dbReference type="EMBL" id="TFK45505.1"/>
    </source>
</evidence>
<dbReference type="InterPro" id="IPR032675">
    <property type="entry name" value="LRR_dom_sf"/>
</dbReference>
<dbReference type="AlphaFoldDB" id="A0A5C3MLF9"/>
<organism evidence="1 2">
    <name type="scientific">Heliocybe sulcata</name>
    <dbReference type="NCBI Taxonomy" id="5364"/>
    <lineage>
        <taxon>Eukaryota</taxon>
        <taxon>Fungi</taxon>
        <taxon>Dikarya</taxon>
        <taxon>Basidiomycota</taxon>
        <taxon>Agaricomycotina</taxon>
        <taxon>Agaricomycetes</taxon>
        <taxon>Gloeophyllales</taxon>
        <taxon>Gloeophyllaceae</taxon>
        <taxon>Heliocybe</taxon>
    </lineage>
</organism>
<protein>
    <submittedName>
        <fullName evidence="1">Uncharacterized protein</fullName>
    </submittedName>
</protein>
<dbReference type="SUPFAM" id="SSF52047">
    <property type="entry name" value="RNI-like"/>
    <property type="match status" value="1"/>
</dbReference>
<gene>
    <name evidence="1" type="ORF">OE88DRAFT_1213774</name>
</gene>
<name>A0A5C3MLF9_9AGAM</name>
<dbReference type="EMBL" id="ML213542">
    <property type="protein sequence ID" value="TFK45505.1"/>
    <property type="molecule type" value="Genomic_DNA"/>
</dbReference>
<dbReference type="OrthoDB" id="3258555at2759"/>
<keyword evidence="2" id="KW-1185">Reference proteome</keyword>
<accession>A0A5C3MLF9</accession>
<evidence type="ECO:0000313" key="2">
    <source>
        <dbReference type="Proteomes" id="UP000305948"/>
    </source>
</evidence>
<dbReference type="Gene3D" id="3.80.10.10">
    <property type="entry name" value="Ribonuclease Inhibitor"/>
    <property type="match status" value="1"/>
</dbReference>
<dbReference type="Proteomes" id="UP000305948">
    <property type="component" value="Unassembled WGS sequence"/>
</dbReference>
<dbReference type="SUPFAM" id="SSF81383">
    <property type="entry name" value="F-box domain"/>
    <property type="match status" value="1"/>
</dbReference>
<reference evidence="1 2" key="1">
    <citation type="journal article" date="2019" name="Nat. Ecol. Evol.">
        <title>Megaphylogeny resolves global patterns of mushroom evolution.</title>
        <authorList>
            <person name="Varga T."/>
            <person name="Krizsan K."/>
            <person name="Foldi C."/>
            <person name="Dima B."/>
            <person name="Sanchez-Garcia M."/>
            <person name="Sanchez-Ramirez S."/>
            <person name="Szollosi G.J."/>
            <person name="Szarkandi J.G."/>
            <person name="Papp V."/>
            <person name="Albert L."/>
            <person name="Andreopoulos W."/>
            <person name="Angelini C."/>
            <person name="Antonin V."/>
            <person name="Barry K.W."/>
            <person name="Bougher N.L."/>
            <person name="Buchanan P."/>
            <person name="Buyck B."/>
            <person name="Bense V."/>
            <person name="Catcheside P."/>
            <person name="Chovatia M."/>
            <person name="Cooper J."/>
            <person name="Damon W."/>
            <person name="Desjardin D."/>
            <person name="Finy P."/>
            <person name="Geml J."/>
            <person name="Haridas S."/>
            <person name="Hughes K."/>
            <person name="Justo A."/>
            <person name="Karasinski D."/>
            <person name="Kautmanova I."/>
            <person name="Kiss B."/>
            <person name="Kocsube S."/>
            <person name="Kotiranta H."/>
            <person name="LaButti K.M."/>
            <person name="Lechner B.E."/>
            <person name="Liimatainen K."/>
            <person name="Lipzen A."/>
            <person name="Lukacs Z."/>
            <person name="Mihaltcheva S."/>
            <person name="Morgado L.N."/>
            <person name="Niskanen T."/>
            <person name="Noordeloos M.E."/>
            <person name="Ohm R.A."/>
            <person name="Ortiz-Santana B."/>
            <person name="Ovrebo C."/>
            <person name="Racz N."/>
            <person name="Riley R."/>
            <person name="Savchenko A."/>
            <person name="Shiryaev A."/>
            <person name="Soop K."/>
            <person name="Spirin V."/>
            <person name="Szebenyi C."/>
            <person name="Tomsovsky M."/>
            <person name="Tulloss R.E."/>
            <person name="Uehling J."/>
            <person name="Grigoriev I.V."/>
            <person name="Vagvolgyi C."/>
            <person name="Papp T."/>
            <person name="Martin F.M."/>
            <person name="Miettinen O."/>
            <person name="Hibbett D.S."/>
            <person name="Nagy L.G."/>
        </authorList>
    </citation>
    <scope>NUCLEOTIDE SEQUENCE [LARGE SCALE GENOMIC DNA]</scope>
    <source>
        <strain evidence="1 2">OMC1185</strain>
    </source>
</reference>
<sequence>MKADRDKPNAGYLFPELLSMIFSFAFDNGFATLPRARAKSCQLSLRDKTSCSTVCKSWRDVAVPMLYDYVVFCHDSQLSRFLATLNHQSGTFNYRRMVKGLTVDLQYPSSDACYYTIEDILSLCPNLTELVYERWHSVLSGVKMVALLKRLDRSLLICLSLGRFIELSPGLLPFLQELPQLQVLSLHFGYPLHKHGSIRLPHVTTLSLFLISSAVPGYVLSTPSLTRLSITFAGSHSTSEDLRSDIHKITADIGQSLRFLGIDWEDGNGIPGAFDLNMLGPCQQLHHLVIRGVSSFVGTHANLRFIDVWRELRPTSDWPKAEKLDLDENQLQVELPRAHLPSIARVRVLDDSLRPDIPELPTILPPTRRENESLRLHVFNRIVWDTPTMVFDEQQFGKWGRELSPPHVVDEFVSNAYKYMDVLDSDLEMGPGLGDLDGGWV</sequence>
<proteinExistence type="predicted"/>
<dbReference type="InterPro" id="IPR036047">
    <property type="entry name" value="F-box-like_dom_sf"/>
</dbReference>